<sequence length="119" mass="14185">MQLRATEKCVCVLEFCVRSEDGVEVIFIFEFWCGCCRLKVFTVMKKKTVVNGRGRTWLTMTTELKRRCVFGYKEWRNRFDDEEELHSGAYSVTREDNRLHLRVMVGRYCFSGHLQKKRA</sequence>
<accession>A0A0S3SXM4</accession>
<protein>
    <submittedName>
        <fullName evidence="1">Uncharacterized protein</fullName>
    </submittedName>
</protein>
<name>A0A0S3SXM4_PHAAN</name>
<organism evidence="1 2">
    <name type="scientific">Vigna angularis var. angularis</name>
    <dbReference type="NCBI Taxonomy" id="157739"/>
    <lineage>
        <taxon>Eukaryota</taxon>
        <taxon>Viridiplantae</taxon>
        <taxon>Streptophyta</taxon>
        <taxon>Embryophyta</taxon>
        <taxon>Tracheophyta</taxon>
        <taxon>Spermatophyta</taxon>
        <taxon>Magnoliopsida</taxon>
        <taxon>eudicotyledons</taxon>
        <taxon>Gunneridae</taxon>
        <taxon>Pentapetalae</taxon>
        <taxon>rosids</taxon>
        <taxon>fabids</taxon>
        <taxon>Fabales</taxon>
        <taxon>Fabaceae</taxon>
        <taxon>Papilionoideae</taxon>
        <taxon>50 kb inversion clade</taxon>
        <taxon>NPAAA clade</taxon>
        <taxon>indigoferoid/millettioid clade</taxon>
        <taxon>Phaseoleae</taxon>
        <taxon>Vigna</taxon>
    </lineage>
</organism>
<reference evidence="1 2" key="1">
    <citation type="journal article" date="2015" name="Sci. Rep.">
        <title>The power of single molecule real-time sequencing technology in the de novo assembly of a eukaryotic genome.</title>
        <authorList>
            <person name="Sakai H."/>
            <person name="Naito K."/>
            <person name="Ogiso-Tanaka E."/>
            <person name="Takahashi Y."/>
            <person name="Iseki K."/>
            <person name="Muto C."/>
            <person name="Satou K."/>
            <person name="Teruya K."/>
            <person name="Shiroma A."/>
            <person name="Shimoji M."/>
            <person name="Hirano T."/>
            <person name="Itoh T."/>
            <person name="Kaga A."/>
            <person name="Tomooka N."/>
        </authorList>
    </citation>
    <scope>NUCLEOTIDE SEQUENCE [LARGE SCALE GENOMIC DNA]</scope>
    <source>
        <strain evidence="2">cv. Shumari</strain>
    </source>
</reference>
<proteinExistence type="predicted"/>
<evidence type="ECO:0000313" key="2">
    <source>
        <dbReference type="Proteomes" id="UP000291084"/>
    </source>
</evidence>
<dbReference type="Proteomes" id="UP000291084">
    <property type="component" value="Chromosome 9"/>
</dbReference>
<dbReference type="EMBL" id="AP015042">
    <property type="protein sequence ID" value="BAT97442.1"/>
    <property type="molecule type" value="Genomic_DNA"/>
</dbReference>
<dbReference type="AlphaFoldDB" id="A0A0S3SXM4"/>
<evidence type="ECO:0000313" key="1">
    <source>
        <dbReference type="EMBL" id="BAT97442.1"/>
    </source>
</evidence>
<keyword evidence="2" id="KW-1185">Reference proteome</keyword>
<gene>
    <name evidence="1" type="primary">Vigan.09G088900</name>
    <name evidence="1" type="ORF">VIGAN_09088900</name>
</gene>